<name>T1JV21_TETUR</name>
<feature type="domain" description="Apple" evidence="2">
    <location>
        <begin position="702"/>
        <end position="782"/>
    </location>
</feature>
<protein>
    <recommendedName>
        <fullName evidence="2">Apple domain-containing protein</fullName>
    </recommendedName>
</protein>
<evidence type="ECO:0000256" key="1">
    <source>
        <dbReference type="SAM" id="Phobius"/>
    </source>
</evidence>
<reference evidence="4" key="1">
    <citation type="submission" date="2011-08" db="EMBL/GenBank/DDBJ databases">
        <authorList>
            <person name="Rombauts S."/>
        </authorList>
    </citation>
    <scope>NUCLEOTIDE SEQUENCE</scope>
    <source>
        <strain evidence="4">London</strain>
    </source>
</reference>
<dbReference type="AlphaFoldDB" id="T1JV21"/>
<keyword evidence="4" id="KW-1185">Reference proteome</keyword>
<dbReference type="HOGENOM" id="CLU_011464_0_1_1"/>
<dbReference type="SUPFAM" id="SSF57414">
    <property type="entry name" value="Hairpin loop containing domain-like"/>
    <property type="match status" value="1"/>
</dbReference>
<proteinExistence type="predicted"/>
<dbReference type="InterPro" id="IPR003609">
    <property type="entry name" value="Pan_app"/>
</dbReference>
<dbReference type="eggNOG" id="ENOG502S04E">
    <property type="taxonomic scope" value="Eukaryota"/>
</dbReference>
<sequence>MEVPQENVLFRATLTNALTLEQWQITEQLAAKSKVHGKISLTSANSPKIDIFYDKDHEGHRIIIAENRCTISTLGITRWSGVLPGVYDDLVDMILTLGPSLIYRFDTFAFKWEEESREEIRGIEVQSFSATIGPNLRIIFFFKTGIDLESGLLQPVRVVFEDSKTGSKVTSKVILDIYSLTYTDTKLDELVEITPGIGCQLYFQSNRPVPNLKSSGHQIYVSITETTYDSNSSFQGSPKENKIEVYVDTELDVLRVNNHVYGSPPTETLYDYDLGIGYYFDSKLGSCQSTHLDVNTPGITSTGSFTLNEIFWFQLVGRYLGNVYMPNEWPFTVDCWESTQYNRMVSQTNMDKVVTTHYFATPADSLGMRSHVDHSIPIAAVKNYYKKDETNKFVLLMSKRRDFHDFRVNIPEEQYQGLFQIKDCIKDCKDRKTLALRIKPNEGVDGLKYAERNVNQLRESIKKLLTSEMNLSPLRIVDIDILFGEDNIVTAMVDISDKPKLEDSFEKTNANLDIDFLVRENYPFKSANAAECLEIVSSNTEIKAVVYCDKLQACIGIKDISILNNEVHKQISPKQVYETLLDKYTYLNIELADQNGTVSTRFSYSFQEIKDVTMDTIETANRQSFSIVKEGAMLNRQNPNSLVIPVKANSFSECYRACETSDQLDCALFSYCYSSSSAECLVAADLNITSDEALVITADKYCTVNRRNLLFNYKKISSRKFANLNVLGQFKSNVEDCASQCFSSADCHSFQYCNNQLCYSVSSRNQIKSNVSTDCDIYIPSISHQFKLTGSQLVGKVAHTEIDLTLDQCASFCAHWDSIDEGSSTPIKCKSINFCSHGEKNVCQLTGYTIQDANAQLTQTNGCLNYERIELNNNGKQSNDKASSNGASSIGLIFLFLVIGLSFGLVSPFVLNKLKRKYGSNSVPLQSNKEVGTFVWLFFELSQCIWFDLRLMEASENYKTN</sequence>
<evidence type="ECO:0000259" key="2">
    <source>
        <dbReference type="PROSITE" id="PS50948"/>
    </source>
</evidence>
<keyword evidence="1" id="KW-0472">Membrane</keyword>
<dbReference type="SMART" id="SM00473">
    <property type="entry name" value="PAN_AP"/>
    <property type="match status" value="2"/>
</dbReference>
<dbReference type="Proteomes" id="UP000015104">
    <property type="component" value="Unassembled WGS sequence"/>
</dbReference>
<feature type="transmembrane region" description="Helical" evidence="1">
    <location>
        <begin position="890"/>
        <end position="911"/>
    </location>
</feature>
<reference evidence="3" key="2">
    <citation type="submission" date="2015-06" db="UniProtKB">
        <authorList>
            <consortium name="EnsemblMetazoa"/>
        </authorList>
    </citation>
    <scope>IDENTIFICATION</scope>
</reference>
<organism evidence="3 4">
    <name type="scientific">Tetranychus urticae</name>
    <name type="common">Two-spotted spider mite</name>
    <dbReference type="NCBI Taxonomy" id="32264"/>
    <lineage>
        <taxon>Eukaryota</taxon>
        <taxon>Metazoa</taxon>
        <taxon>Ecdysozoa</taxon>
        <taxon>Arthropoda</taxon>
        <taxon>Chelicerata</taxon>
        <taxon>Arachnida</taxon>
        <taxon>Acari</taxon>
        <taxon>Acariformes</taxon>
        <taxon>Trombidiformes</taxon>
        <taxon>Prostigmata</taxon>
        <taxon>Eleutherengona</taxon>
        <taxon>Raphignathae</taxon>
        <taxon>Tetranychoidea</taxon>
        <taxon>Tetranychidae</taxon>
        <taxon>Tetranychus</taxon>
    </lineage>
</organism>
<keyword evidence="1" id="KW-0812">Transmembrane</keyword>
<accession>T1JV21</accession>
<dbReference type="EMBL" id="CAEY01000791">
    <property type="status" value="NOT_ANNOTATED_CDS"/>
    <property type="molecule type" value="Genomic_DNA"/>
</dbReference>
<dbReference type="EnsemblMetazoa" id="tetur02g03020.1">
    <property type="protein sequence ID" value="tetur02g03020.1"/>
    <property type="gene ID" value="tetur02g03020"/>
</dbReference>
<keyword evidence="1" id="KW-1133">Transmembrane helix</keyword>
<evidence type="ECO:0000313" key="3">
    <source>
        <dbReference type="EnsemblMetazoa" id="tetur02g03020.1"/>
    </source>
</evidence>
<evidence type="ECO:0000313" key="4">
    <source>
        <dbReference type="Proteomes" id="UP000015104"/>
    </source>
</evidence>
<dbReference type="PROSITE" id="PS50948">
    <property type="entry name" value="PAN"/>
    <property type="match status" value="1"/>
</dbReference>